<name>A0AA91Z031_NIACI</name>
<dbReference type="AlphaFoldDB" id="A0AA91Z031"/>
<dbReference type="InterPro" id="IPR038062">
    <property type="entry name" value="ScdA-like_N_sf"/>
</dbReference>
<dbReference type="EMBL" id="NPBQ01000106">
    <property type="protein sequence ID" value="PAD81906.1"/>
    <property type="molecule type" value="Genomic_DNA"/>
</dbReference>
<evidence type="ECO:0000313" key="2">
    <source>
        <dbReference type="EMBL" id="PAD81906.1"/>
    </source>
</evidence>
<dbReference type="SUPFAM" id="SSF140683">
    <property type="entry name" value="SP0561-like"/>
    <property type="match status" value="1"/>
</dbReference>
<reference evidence="2 3" key="1">
    <citation type="submission" date="2017-07" db="EMBL/GenBank/DDBJ databases">
        <title>Isolation and whole genome analysis of endospore-forming bacteria from heroin.</title>
        <authorList>
            <person name="Kalinowski J."/>
            <person name="Ahrens B."/>
            <person name="Al-Dilaimi A."/>
            <person name="Winkler A."/>
            <person name="Wibberg D."/>
            <person name="Schleenbecker U."/>
            <person name="Ruckert C."/>
            <person name="Wolfel R."/>
            <person name="Grass G."/>
        </authorList>
    </citation>
    <scope>NUCLEOTIDE SEQUENCE [LARGE SCALE GENOMIC DNA]</scope>
    <source>
        <strain evidence="2 3">7521-2</strain>
    </source>
</reference>
<gene>
    <name evidence="2" type="ORF">CHH57_17625</name>
</gene>
<dbReference type="Gene3D" id="1.10.3910.10">
    <property type="entry name" value="SP0561-like"/>
    <property type="match status" value="1"/>
</dbReference>
<protein>
    <recommendedName>
        <fullName evidence="1">DUF1858 domain-containing protein</fullName>
    </recommendedName>
</protein>
<dbReference type="InterPro" id="IPR015077">
    <property type="entry name" value="DUF1858"/>
</dbReference>
<sequence length="94" mass="11111">MENYYQQKRCYRLAKVLDLNLTILELTTTYPELVSVLKDLGFEKITDPRMMQTAGRIMTIPKGCRMRKISMNTVKQTCIDHGFTIIEERRDTYE</sequence>
<accession>A0AA91Z031</accession>
<evidence type="ECO:0000313" key="3">
    <source>
        <dbReference type="Proteomes" id="UP000216961"/>
    </source>
</evidence>
<organism evidence="2 3">
    <name type="scientific">Niallia circulans</name>
    <name type="common">Bacillus circulans</name>
    <dbReference type="NCBI Taxonomy" id="1397"/>
    <lineage>
        <taxon>Bacteria</taxon>
        <taxon>Bacillati</taxon>
        <taxon>Bacillota</taxon>
        <taxon>Bacilli</taxon>
        <taxon>Bacillales</taxon>
        <taxon>Bacillaceae</taxon>
        <taxon>Niallia</taxon>
    </lineage>
</organism>
<evidence type="ECO:0000259" key="1">
    <source>
        <dbReference type="Pfam" id="PF08984"/>
    </source>
</evidence>
<dbReference type="Proteomes" id="UP000216961">
    <property type="component" value="Unassembled WGS sequence"/>
</dbReference>
<dbReference type="Pfam" id="PF08984">
    <property type="entry name" value="DUF1858"/>
    <property type="match status" value="1"/>
</dbReference>
<feature type="domain" description="DUF1858" evidence="1">
    <location>
        <begin position="18"/>
        <end position="73"/>
    </location>
</feature>
<comment type="caution">
    <text evidence="2">The sequence shown here is derived from an EMBL/GenBank/DDBJ whole genome shotgun (WGS) entry which is preliminary data.</text>
</comment>
<proteinExistence type="predicted"/>